<evidence type="ECO:0000313" key="1">
    <source>
        <dbReference type="EMBL" id="MSS18874.1"/>
    </source>
</evidence>
<evidence type="ECO:0000313" key="2">
    <source>
        <dbReference type="Proteomes" id="UP000461754"/>
    </source>
</evidence>
<comment type="caution">
    <text evidence="1">The sequence shown here is derived from an EMBL/GenBank/DDBJ whole genome shotgun (WGS) entry which is preliminary data.</text>
</comment>
<keyword evidence="2" id="KW-1185">Reference proteome</keyword>
<protein>
    <submittedName>
        <fullName evidence="1">Uncharacterized protein</fullName>
    </submittedName>
</protein>
<organism evidence="1 2">
    <name type="scientific">Pseudoramibacter porci</name>
    <dbReference type="NCBI Taxonomy" id="2606631"/>
    <lineage>
        <taxon>Bacteria</taxon>
        <taxon>Bacillati</taxon>
        <taxon>Bacillota</taxon>
        <taxon>Clostridia</taxon>
        <taxon>Eubacteriales</taxon>
        <taxon>Eubacteriaceae</taxon>
        <taxon>Pseudoramibacter</taxon>
    </lineage>
</organism>
<name>A0A7X2NE10_9FIRM</name>
<gene>
    <name evidence="1" type="ORF">FYJ52_00355</name>
</gene>
<proteinExistence type="predicted"/>
<reference evidence="1 2" key="1">
    <citation type="submission" date="2019-08" db="EMBL/GenBank/DDBJ databases">
        <title>In-depth cultivation of the pig gut microbiome towards novel bacterial diversity and tailored functional studies.</title>
        <authorList>
            <person name="Wylensek D."/>
            <person name="Hitch T.C.A."/>
            <person name="Clavel T."/>
        </authorList>
    </citation>
    <scope>NUCLEOTIDE SEQUENCE [LARGE SCALE GENOMIC DNA]</scope>
    <source>
        <strain evidence="1 2">RF-744-FAT-4</strain>
    </source>
</reference>
<dbReference type="AlphaFoldDB" id="A0A7X2NE10"/>
<dbReference type="RefSeq" id="WP_154575285.1">
    <property type="nucleotide sequence ID" value="NZ_VUMO01000001.1"/>
</dbReference>
<dbReference type="Proteomes" id="UP000461754">
    <property type="component" value="Unassembled WGS sequence"/>
</dbReference>
<accession>A0A7X2NE10</accession>
<sequence length="290" mass="30605">MADGNIVIETSLDTSGIEAGLNRMRRALGGFGDAKVTFSFDDAEGTRKISALQKQVATLDDTDADVEASADTSEAEEALNRVSDQADAINGQSPHIEASADTSDAEASLKQVEETAKAVDGTDPKVDVNVDTHGAASALSTLRDSINGWSQEYRNGTDQASAGLEKMRAVAGKLGGVLAGVFSVGKVIEFGKAAADAFSKYQQLVGGVDTIFKDSSKRVQRYADNAYKTAGMSANQYMENITGFSASLLQAVHGNTKAAAKVGDMAVKDMADRHQIVRSKHIELYQRCAA</sequence>
<dbReference type="EMBL" id="VUMO01000001">
    <property type="protein sequence ID" value="MSS18874.1"/>
    <property type="molecule type" value="Genomic_DNA"/>
</dbReference>